<evidence type="ECO:0000256" key="1">
    <source>
        <dbReference type="ARBA" id="ARBA00022679"/>
    </source>
</evidence>
<gene>
    <name evidence="4" type="ORF">B9G39_16680</name>
</gene>
<sequence length="151" mass="17122">MKIIIDDLSKPKVIQLLTEHLDGMKANSPPESIHALDLEALRKPEITFWSAWEGLEVTGCGALKRLTVHHAELKSMRTAKSHLRKGVATHLLHHILIKAKERGYKQVSLETGSTEAFKPAHKLYERFGFSYCEPFSGYSDDPFSTYMTKQL</sequence>
<dbReference type="PROSITE" id="PS51186">
    <property type="entry name" value="GNAT"/>
    <property type="match status" value="1"/>
</dbReference>
<dbReference type="RefSeq" id="WP_094787985.1">
    <property type="nucleotide sequence ID" value="NZ_NDXW01000001.1"/>
</dbReference>
<feature type="domain" description="N-acetyltransferase" evidence="3">
    <location>
        <begin position="3"/>
        <end position="151"/>
    </location>
</feature>
<dbReference type="CDD" id="cd04301">
    <property type="entry name" value="NAT_SF"/>
    <property type="match status" value="1"/>
</dbReference>
<dbReference type="GO" id="GO:0016747">
    <property type="term" value="F:acyltransferase activity, transferring groups other than amino-acyl groups"/>
    <property type="evidence" value="ECO:0007669"/>
    <property type="project" value="InterPro"/>
</dbReference>
<dbReference type="Pfam" id="PF00583">
    <property type="entry name" value="Acetyltransf_1"/>
    <property type="match status" value="1"/>
</dbReference>
<dbReference type="EMBL" id="NDXW01000001">
    <property type="protein sequence ID" value="RDH44936.1"/>
    <property type="molecule type" value="Genomic_DNA"/>
</dbReference>
<evidence type="ECO:0000259" key="3">
    <source>
        <dbReference type="PROSITE" id="PS51186"/>
    </source>
</evidence>
<dbReference type="PANTHER" id="PTHR43877">
    <property type="entry name" value="AMINOALKYLPHOSPHONATE N-ACETYLTRANSFERASE-RELATED-RELATED"/>
    <property type="match status" value="1"/>
</dbReference>
<protein>
    <submittedName>
        <fullName evidence="4">GNAT family N-acetyltransferase</fullName>
    </submittedName>
</protein>
<dbReference type="AlphaFoldDB" id="A0A4P9VPQ1"/>
<dbReference type="InterPro" id="IPR016181">
    <property type="entry name" value="Acyl_CoA_acyltransferase"/>
</dbReference>
<dbReference type="Proteomes" id="UP000257039">
    <property type="component" value="Unassembled WGS sequence"/>
</dbReference>
<name>A0A4P9VPQ1_9GAMM</name>
<keyword evidence="2" id="KW-0012">Acyltransferase</keyword>
<dbReference type="InterPro" id="IPR000182">
    <property type="entry name" value="GNAT_dom"/>
</dbReference>
<reference evidence="4 5" key="1">
    <citation type="submission" date="2017-04" db="EMBL/GenBank/DDBJ databases">
        <title>Draft genome sequence of Zooshikella ganghwensis VG4 isolated from Red Sea sediments.</title>
        <authorList>
            <person name="Rehman Z."/>
            <person name="Alam I."/>
            <person name="Kamau A."/>
            <person name="Bajic V."/>
            <person name="Leiknes T."/>
        </authorList>
    </citation>
    <scope>NUCLEOTIDE SEQUENCE [LARGE SCALE GENOMIC DNA]</scope>
    <source>
        <strain evidence="4 5">VG4</strain>
    </source>
</reference>
<accession>A0A4P9VPQ1</accession>
<dbReference type="Gene3D" id="3.40.630.30">
    <property type="match status" value="1"/>
</dbReference>
<dbReference type="InterPro" id="IPR050832">
    <property type="entry name" value="Bact_Acetyltransf"/>
</dbReference>
<evidence type="ECO:0000256" key="2">
    <source>
        <dbReference type="ARBA" id="ARBA00023315"/>
    </source>
</evidence>
<keyword evidence="1 4" id="KW-0808">Transferase</keyword>
<organism evidence="4 5">
    <name type="scientific">Zooshikella ganghwensis</name>
    <dbReference type="NCBI Taxonomy" id="202772"/>
    <lineage>
        <taxon>Bacteria</taxon>
        <taxon>Pseudomonadati</taxon>
        <taxon>Pseudomonadota</taxon>
        <taxon>Gammaproteobacteria</taxon>
        <taxon>Oceanospirillales</taxon>
        <taxon>Zooshikellaceae</taxon>
        <taxon>Zooshikella</taxon>
    </lineage>
</organism>
<evidence type="ECO:0000313" key="4">
    <source>
        <dbReference type="EMBL" id="RDH44936.1"/>
    </source>
</evidence>
<proteinExistence type="predicted"/>
<keyword evidence="5" id="KW-1185">Reference proteome</keyword>
<dbReference type="PANTHER" id="PTHR43877:SF5">
    <property type="entry name" value="BLL8307 PROTEIN"/>
    <property type="match status" value="1"/>
</dbReference>
<comment type="caution">
    <text evidence="4">The sequence shown here is derived from an EMBL/GenBank/DDBJ whole genome shotgun (WGS) entry which is preliminary data.</text>
</comment>
<dbReference type="SUPFAM" id="SSF55729">
    <property type="entry name" value="Acyl-CoA N-acyltransferases (Nat)"/>
    <property type="match status" value="1"/>
</dbReference>
<evidence type="ECO:0000313" key="5">
    <source>
        <dbReference type="Proteomes" id="UP000257039"/>
    </source>
</evidence>